<dbReference type="Gene3D" id="3.40.50.150">
    <property type="entry name" value="Vaccinia Virus protein VP39"/>
    <property type="match status" value="1"/>
</dbReference>
<sequence length="412" mass="44402">MVHEAGQHQDALAPLRSIDLFCGAGGLACGLTSRGFDVRLGSDIWKPAADTYRANFPDHRFEQIDIRDLTASDILEASGGTPPDLVAGGPPCQGFSSAGARAMDDERNTLVGWYSRLAAEVRPPVIVFENVEGFLTASNGKYVVDLFDPLIEAGYVVRLEKLNVANFGVPQLRKRVIVIAALDRTPQRLVPTNSASGAPGVWRVGSGLPPTVSAAEALSKVSASERDPLSLTRTPGDLEMARIQALEQGKTMRDLPPHLQHKSWMTRANRRVRDGMPTERRGGAPIGLRRLRADEPSKAITGAATREFIHPTEHRTLTLREAAALQTFPDTFEFVGSRADIATMIGNAIPPKFAAELASAVHATLAMPPDFSEPGVVDFRSTNAEAMSPALARVTQLVEQRYGVANSVPALF</sequence>
<dbReference type="PROSITE" id="PS51679">
    <property type="entry name" value="SAM_MT_C5"/>
    <property type="match status" value="1"/>
</dbReference>
<evidence type="ECO:0000256" key="3">
    <source>
        <dbReference type="ARBA" id="ARBA00022691"/>
    </source>
</evidence>
<dbReference type="EMBL" id="PPCV01000001">
    <property type="protein sequence ID" value="RXW33220.1"/>
    <property type="molecule type" value="Genomic_DNA"/>
</dbReference>
<comment type="similarity">
    <text evidence="5 6">Belongs to the class I-like SAM-binding methyltransferase superfamily. C5-methyltransferase family.</text>
</comment>
<gene>
    <name evidence="8" type="ORF">C1706_00115</name>
</gene>
<keyword evidence="3 5" id="KW-0949">S-adenosyl-L-methionine</keyword>
<evidence type="ECO:0000256" key="2">
    <source>
        <dbReference type="ARBA" id="ARBA00022679"/>
    </source>
</evidence>
<dbReference type="EC" id="2.1.1.37" evidence="7"/>
<dbReference type="SUPFAM" id="SSF53335">
    <property type="entry name" value="S-adenosyl-L-methionine-dependent methyltransferases"/>
    <property type="match status" value="1"/>
</dbReference>
<comment type="catalytic activity">
    <reaction evidence="7">
        <text>a 2'-deoxycytidine in DNA + S-adenosyl-L-methionine = a 5-methyl-2'-deoxycytidine in DNA + S-adenosyl-L-homocysteine + H(+)</text>
        <dbReference type="Rhea" id="RHEA:13681"/>
        <dbReference type="Rhea" id="RHEA-COMP:11369"/>
        <dbReference type="Rhea" id="RHEA-COMP:11370"/>
        <dbReference type="ChEBI" id="CHEBI:15378"/>
        <dbReference type="ChEBI" id="CHEBI:57856"/>
        <dbReference type="ChEBI" id="CHEBI:59789"/>
        <dbReference type="ChEBI" id="CHEBI:85452"/>
        <dbReference type="ChEBI" id="CHEBI:85454"/>
        <dbReference type="EC" id="2.1.1.37"/>
    </reaction>
</comment>
<dbReference type="Gene3D" id="3.90.120.10">
    <property type="entry name" value="DNA Methylase, subunit A, domain 2"/>
    <property type="match status" value="1"/>
</dbReference>
<dbReference type="OrthoDB" id="9813719at2"/>
<dbReference type="PROSITE" id="PS00094">
    <property type="entry name" value="C5_MTASE_1"/>
    <property type="match status" value="1"/>
</dbReference>
<accession>A0A4Q2EHZ5</accession>
<dbReference type="Proteomes" id="UP000290624">
    <property type="component" value="Unassembled WGS sequence"/>
</dbReference>
<dbReference type="RefSeq" id="WP_129457185.1">
    <property type="nucleotide sequence ID" value="NZ_PPCV01000001.1"/>
</dbReference>
<dbReference type="GO" id="GO:0009307">
    <property type="term" value="P:DNA restriction-modification system"/>
    <property type="evidence" value="ECO:0007669"/>
    <property type="project" value="UniProtKB-KW"/>
</dbReference>
<evidence type="ECO:0000313" key="9">
    <source>
        <dbReference type="Proteomes" id="UP000290624"/>
    </source>
</evidence>
<proteinExistence type="inferred from homology"/>
<reference evidence="8 9" key="1">
    <citation type="submission" date="2018-01" db="EMBL/GenBank/DDBJ databases">
        <title>Lactibacter flavus gen. nov., sp. nov., a novel bacterium of the family Propionibacteriaceae isolated from raw milk and dairy products.</title>
        <authorList>
            <person name="Wenning M."/>
            <person name="Breitenwieser F."/>
            <person name="Huptas C."/>
            <person name="von Neubeck M."/>
            <person name="Busse H.-J."/>
            <person name="Scherer S."/>
        </authorList>
    </citation>
    <scope>NUCLEOTIDE SEQUENCE [LARGE SCALE GENOMIC DNA]</scope>
    <source>
        <strain evidence="8 9">VG341</strain>
    </source>
</reference>
<evidence type="ECO:0000256" key="4">
    <source>
        <dbReference type="ARBA" id="ARBA00022747"/>
    </source>
</evidence>
<dbReference type="GO" id="GO:0032259">
    <property type="term" value="P:methylation"/>
    <property type="evidence" value="ECO:0007669"/>
    <property type="project" value="UniProtKB-KW"/>
</dbReference>
<dbReference type="PANTHER" id="PTHR10629">
    <property type="entry name" value="CYTOSINE-SPECIFIC METHYLTRANSFERASE"/>
    <property type="match status" value="1"/>
</dbReference>
<dbReference type="InterPro" id="IPR001525">
    <property type="entry name" value="C5_MeTfrase"/>
</dbReference>
<dbReference type="PANTHER" id="PTHR10629:SF52">
    <property type="entry name" value="DNA (CYTOSINE-5)-METHYLTRANSFERASE 1"/>
    <property type="match status" value="1"/>
</dbReference>
<comment type="caution">
    <text evidence="8">The sequence shown here is derived from an EMBL/GenBank/DDBJ whole genome shotgun (WGS) entry which is preliminary data.</text>
</comment>
<dbReference type="InterPro" id="IPR018117">
    <property type="entry name" value="C5_DNA_meth_AS"/>
</dbReference>
<keyword evidence="2 5" id="KW-0808">Transferase</keyword>
<evidence type="ECO:0000256" key="1">
    <source>
        <dbReference type="ARBA" id="ARBA00022603"/>
    </source>
</evidence>
<dbReference type="InterPro" id="IPR050390">
    <property type="entry name" value="C5-Methyltransferase"/>
</dbReference>
<dbReference type="PRINTS" id="PR00105">
    <property type="entry name" value="C5METTRFRASE"/>
</dbReference>
<evidence type="ECO:0000256" key="6">
    <source>
        <dbReference type="RuleBase" id="RU000416"/>
    </source>
</evidence>
<protein>
    <recommendedName>
        <fullName evidence="7">Cytosine-specific methyltransferase</fullName>
        <ecNumber evidence="7">2.1.1.37</ecNumber>
    </recommendedName>
</protein>
<keyword evidence="4" id="KW-0680">Restriction system</keyword>
<dbReference type="GO" id="GO:0003886">
    <property type="term" value="F:DNA (cytosine-5-)-methyltransferase activity"/>
    <property type="evidence" value="ECO:0007669"/>
    <property type="project" value="UniProtKB-EC"/>
</dbReference>
<evidence type="ECO:0000313" key="8">
    <source>
        <dbReference type="EMBL" id="RXW33220.1"/>
    </source>
</evidence>
<organism evidence="8 9">
    <name type="scientific">Propioniciclava flava</name>
    <dbReference type="NCBI Taxonomy" id="2072026"/>
    <lineage>
        <taxon>Bacteria</taxon>
        <taxon>Bacillati</taxon>
        <taxon>Actinomycetota</taxon>
        <taxon>Actinomycetes</taxon>
        <taxon>Propionibacteriales</taxon>
        <taxon>Propionibacteriaceae</taxon>
        <taxon>Propioniciclava</taxon>
    </lineage>
</organism>
<dbReference type="GO" id="GO:0003677">
    <property type="term" value="F:DNA binding"/>
    <property type="evidence" value="ECO:0007669"/>
    <property type="project" value="TreeGrafter"/>
</dbReference>
<evidence type="ECO:0000256" key="5">
    <source>
        <dbReference type="PROSITE-ProRule" id="PRU01016"/>
    </source>
</evidence>
<dbReference type="NCBIfam" id="TIGR00675">
    <property type="entry name" value="dcm"/>
    <property type="match status" value="1"/>
</dbReference>
<dbReference type="Pfam" id="PF00145">
    <property type="entry name" value="DNA_methylase"/>
    <property type="match status" value="1"/>
</dbReference>
<keyword evidence="9" id="KW-1185">Reference proteome</keyword>
<name>A0A4Q2EHZ5_9ACTN</name>
<feature type="active site" evidence="5">
    <location>
        <position position="92"/>
    </location>
</feature>
<keyword evidence="1 5" id="KW-0489">Methyltransferase</keyword>
<dbReference type="InterPro" id="IPR029063">
    <property type="entry name" value="SAM-dependent_MTases_sf"/>
</dbReference>
<dbReference type="AlphaFoldDB" id="A0A4Q2EHZ5"/>
<dbReference type="GO" id="GO:0044027">
    <property type="term" value="P:negative regulation of gene expression via chromosomal CpG island methylation"/>
    <property type="evidence" value="ECO:0007669"/>
    <property type="project" value="TreeGrafter"/>
</dbReference>
<evidence type="ECO:0000256" key="7">
    <source>
        <dbReference type="RuleBase" id="RU000417"/>
    </source>
</evidence>